<accession>A0AAE3WM74</accession>
<keyword evidence="1" id="KW-1133">Transmembrane helix</keyword>
<gene>
    <name evidence="2" type="ORF">FO508_14540</name>
</gene>
<organism evidence="2 3">
    <name type="scientific">Bacillus pumilus</name>
    <name type="common">Bacillus mesentericus</name>
    <dbReference type="NCBI Taxonomy" id="1408"/>
    <lineage>
        <taxon>Bacteria</taxon>
        <taxon>Bacillati</taxon>
        <taxon>Bacillota</taxon>
        <taxon>Bacilli</taxon>
        <taxon>Bacillales</taxon>
        <taxon>Bacillaceae</taxon>
        <taxon>Bacillus</taxon>
    </lineage>
</organism>
<dbReference type="AlphaFoldDB" id="A0AAE3WM74"/>
<reference evidence="2" key="1">
    <citation type="submission" date="2019-07" db="EMBL/GenBank/DDBJ databases">
        <title>Phylogenomic Reclassification of ATCC Bacillus Strains and Various Taxa within the Genus Bacillus.</title>
        <authorList>
            <person name="Riojas M.A."/>
            <person name="Frank A.M."/>
            <person name="Fenn S.L."/>
            <person name="King S."/>
            <person name="Brower S."/>
            <person name="Hazbon M.H."/>
        </authorList>
    </citation>
    <scope>NUCLEOTIDE SEQUENCE</scope>
    <source>
        <strain evidence="2">ATCC 27142</strain>
    </source>
</reference>
<sequence>MQLCVHADLISYHSYKVYLFSLCSALIYWVLDSVFLMKNRS</sequence>
<protein>
    <submittedName>
        <fullName evidence="2">UPF0715 family protein</fullName>
    </submittedName>
</protein>
<dbReference type="EMBL" id="VKQA01000004">
    <property type="protein sequence ID" value="MDR4251547.1"/>
    <property type="molecule type" value="Genomic_DNA"/>
</dbReference>
<keyword evidence="1" id="KW-0812">Transmembrane</keyword>
<dbReference type="Proteomes" id="UP001182042">
    <property type="component" value="Unassembled WGS sequence"/>
</dbReference>
<evidence type="ECO:0000313" key="2">
    <source>
        <dbReference type="EMBL" id="MDR4251547.1"/>
    </source>
</evidence>
<name>A0AAE3WM74_BACPU</name>
<evidence type="ECO:0000313" key="3">
    <source>
        <dbReference type="Proteomes" id="UP001182042"/>
    </source>
</evidence>
<feature type="transmembrane region" description="Helical" evidence="1">
    <location>
        <begin position="17"/>
        <end position="37"/>
    </location>
</feature>
<proteinExistence type="predicted"/>
<comment type="caution">
    <text evidence="2">The sequence shown here is derived from an EMBL/GenBank/DDBJ whole genome shotgun (WGS) entry which is preliminary data.</text>
</comment>
<keyword evidence="1" id="KW-0472">Membrane</keyword>
<evidence type="ECO:0000256" key="1">
    <source>
        <dbReference type="SAM" id="Phobius"/>
    </source>
</evidence>